<protein>
    <submittedName>
        <fullName evidence="1">Uncharacterized protein</fullName>
    </submittedName>
</protein>
<name>A0A0F9KIK8_9ZZZZ</name>
<accession>A0A0F9KIK8</accession>
<organism evidence="1">
    <name type="scientific">marine sediment metagenome</name>
    <dbReference type="NCBI Taxonomy" id="412755"/>
    <lineage>
        <taxon>unclassified sequences</taxon>
        <taxon>metagenomes</taxon>
        <taxon>ecological metagenomes</taxon>
    </lineage>
</organism>
<comment type="caution">
    <text evidence="1">The sequence shown here is derived from an EMBL/GenBank/DDBJ whole genome shotgun (WGS) entry which is preliminary data.</text>
</comment>
<gene>
    <name evidence="1" type="ORF">LCGC14_1324310</name>
</gene>
<reference evidence="1" key="1">
    <citation type="journal article" date="2015" name="Nature">
        <title>Complex archaea that bridge the gap between prokaryotes and eukaryotes.</title>
        <authorList>
            <person name="Spang A."/>
            <person name="Saw J.H."/>
            <person name="Jorgensen S.L."/>
            <person name="Zaremba-Niedzwiedzka K."/>
            <person name="Martijn J."/>
            <person name="Lind A.E."/>
            <person name="van Eijk R."/>
            <person name="Schleper C."/>
            <person name="Guy L."/>
            <person name="Ettema T.J."/>
        </authorList>
    </citation>
    <scope>NUCLEOTIDE SEQUENCE</scope>
</reference>
<dbReference type="AlphaFoldDB" id="A0A0F9KIK8"/>
<sequence length="60" mass="7031">MGSPVCKKKCRLLWGENLGAERIPPLDGFVIFEVDPSRPKEEDLKAREAWFESKREKERK</sequence>
<evidence type="ECO:0000313" key="1">
    <source>
        <dbReference type="EMBL" id="KKM81964.1"/>
    </source>
</evidence>
<proteinExistence type="predicted"/>
<dbReference type="EMBL" id="LAZR01007934">
    <property type="protein sequence ID" value="KKM81964.1"/>
    <property type="molecule type" value="Genomic_DNA"/>
</dbReference>